<dbReference type="Gene3D" id="3.90.1150.10">
    <property type="entry name" value="Aspartate Aminotransferase, domain 1"/>
    <property type="match status" value="1"/>
</dbReference>
<dbReference type="Gene3D" id="3.40.640.10">
    <property type="entry name" value="Type I PLP-dependent aspartate aminotransferase-like (Major domain)"/>
    <property type="match status" value="1"/>
</dbReference>
<organism evidence="2 3">
    <name type="scientific">Streptacidiphilus jiangxiensis</name>
    <dbReference type="NCBI Taxonomy" id="235985"/>
    <lineage>
        <taxon>Bacteria</taxon>
        <taxon>Bacillati</taxon>
        <taxon>Actinomycetota</taxon>
        <taxon>Actinomycetes</taxon>
        <taxon>Kitasatosporales</taxon>
        <taxon>Streptomycetaceae</taxon>
        <taxon>Streptacidiphilus</taxon>
    </lineage>
</organism>
<dbReference type="Proteomes" id="UP000183015">
    <property type="component" value="Unassembled WGS sequence"/>
</dbReference>
<dbReference type="InterPro" id="IPR000192">
    <property type="entry name" value="Aminotrans_V_dom"/>
</dbReference>
<name>A0A1H7RIQ8_STRJI</name>
<protein>
    <submittedName>
        <fullName evidence="2">Selenocysteine lyase/Cysteine desulfurase</fullName>
    </submittedName>
</protein>
<proteinExistence type="predicted"/>
<reference evidence="3" key="1">
    <citation type="submission" date="2016-10" db="EMBL/GenBank/DDBJ databases">
        <authorList>
            <person name="Varghese N."/>
        </authorList>
    </citation>
    <scope>NUCLEOTIDE SEQUENCE [LARGE SCALE GENOMIC DNA]</scope>
    <source>
        <strain evidence="3">DSM 45096 / BCRC 16803 / CGMCC 4.1857 / CIP 109030 / JCM 12277 / KCTC 19219 / NBRC 100920 / 33214</strain>
    </source>
</reference>
<gene>
    <name evidence="2" type="ORF">SAMN05414137_110160</name>
</gene>
<feature type="domain" description="Aminotransferase class V" evidence="1">
    <location>
        <begin position="64"/>
        <end position="356"/>
    </location>
</feature>
<dbReference type="PANTHER" id="PTHR43586:SF15">
    <property type="entry name" value="BLR3095 PROTEIN"/>
    <property type="match status" value="1"/>
</dbReference>
<evidence type="ECO:0000259" key="1">
    <source>
        <dbReference type="Pfam" id="PF00266"/>
    </source>
</evidence>
<accession>A0A1H7RIQ8</accession>
<dbReference type="PANTHER" id="PTHR43586">
    <property type="entry name" value="CYSTEINE DESULFURASE"/>
    <property type="match status" value="1"/>
</dbReference>
<dbReference type="OrthoDB" id="4743071at2"/>
<dbReference type="STRING" id="235985.SAMN05414137_110160"/>
<dbReference type="InterPro" id="IPR015424">
    <property type="entry name" value="PyrdxlP-dep_Trfase"/>
</dbReference>
<dbReference type="InterPro" id="IPR015421">
    <property type="entry name" value="PyrdxlP-dep_Trfase_major"/>
</dbReference>
<dbReference type="AlphaFoldDB" id="A0A1H7RIQ8"/>
<keyword evidence="3" id="KW-1185">Reference proteome</keyword>
<dbReference type="SUPFAM" id="SSF53383">
    <property type="entry name" value="PLP-dependent transferases"/>
    <property type="match status" value="1"/>
</dbReference>
<dbReference type="Pfam" id="PF00266">
    <property type="entry name" value="Aminotran_5"/>
    <property type="match status" value="1"/>
</dbReference>
<dbReference type="InterPro" id="IPR015422">
    <property type="entry name" value="PyrdxlP-dep_Trfase_small"/>
</dbReference>
<dbReference type="eggNOG" id="COG0520">
    <property type="taxonomic scope" value="Bacteria"/>
</dbReference>
<dbReference type="EMBL" id="FOAZ01000010">
    <property type="protein sequence ID" value="SEL60141.1"/>
    <property type="molecule type" value="Genomic_DNA"/>
</dbReference>
<evidence type="ECO:0000313" key="2">
    <source>
        <dbReference type="EMBL" id="SEL60141.1"/>
    </source>
</evidence>
<dbReference type="RefSeq" id="WP_042459106.1">
    <property type="nucleotide sequence ID" value="NZ_BBPN01000057.1"/>
</dbReference>
<dbReference type="GO" id="GO:0016829">
    <property type="term" value="F:lyase activity"/>
    <property type="evidence" value="ECO:0007669"/>
    <property type="project" value="UniProtKB-KW"/>
</dbReference>
<sequence length="389" mass="41041">MASPRSVPVSFPSPGATGGLAGYAEHFAESEGYLDFGRFGPPSRDVLDTTRLLLEQSARADASTVDELMRQELRAREAAAELLGGVPVEAVALLPNASTGLFHAAFGLPHGTVLVPAREFPSNAYPWLRAARLGRVRPVTLEPDAYGRVTPELVRQALTAETVAVSVSAVDYRTGYRADLGGIREVIGPDRLLVVDAIQGMGVTDLPWAAADLVVTGGQKWLRSGWSTGFLYASPLALERLEPTLTGWTGVQDVGVFDSQEHPPAVGAARFSLTNLSPVTAGAFAAGLELVLRTGVDRIAAHVAERTAQLIDTVRSVGGVVLSPEAEQERAGIVAFTMPRTEPVLVAASLAEHGVTATVRPDQLRLSAHGSTTLAAVDRVHRALTSLPV</sequence>
<keyword evidence="2" id="KW-0456">Lyase</keyword>
<evidence type="ECO:0000313" key="3">
    <source>
        <dbReference type="Proteomes" id="UP000183015"/>
    </source>
</evidence>